<sequence>MIDPLGTATRISLYTTHLLINDLTNILKSPSPIPVLLSEISAVETARKPLQKTISAEWKFFGSTIPKQLETVVRNYEKLCEGLRAEVGSSLQLQRRRLGSLRLG</sequence>
<evidence type="ECO:0000313" key="1">
    <source>
        <dbReference type="EMBL" id="KAF1955850.1"/>
    </source>
</evidence>
<dbReference type="EMBL" id="ML976993">
    <property type="protein sequence ID" value="KAF1955850.1"/>
    <property type="molecule type" value="Genomic_DNA"/>
</dbReference>
<dbReference type="Proteomes" id="UP000800035">
    <property type="component" value="Unassembled WGS sequence"/>
</dbReference>
<reference evidence="1" key="1">
    <citation type="journal article" date="2020" name="Stud. Mycol.">
        <title>101 Dothideomycetes genomes: a test case for predicting lifestyles and emergence of pathogens.</title>
        <authorList>
            <person name="Haridas S."/>
            <person name="Albert R."/>
            <person name="Binder M."/>
            <person name="Bloem J."/>
            <person name="Labutti K."/>
            <person name="Salamov A."/>
            <person name="Andreopoulos B."/>
            <person name="Baker S."/>
            <person name="Barry K."/>
            <person name="Bills G."/>
            <person name="Bluhm B."/>
            <person name="Cannon C."/>
            <person name="Castanera R."/>
            <person name="Culley D."/>
            <person name="Daum C."/>
            <person name="Ezra D."/>
            <person name="Gonzalez J."/>
            <person name="Henrissat B."/>
            <person name="Kuo A."/>
            <person name="Liang C."/>
            <person name="Lipzen A."/>
            <person name="Lutzoni F."/>
            <person name="Magnuson J."/>
            <person name="Mondo S."/>
            <person name="Nolan M."/>
            <person name="Ohm R."/>
            <person name="Pangilinan J."/>
            <person name="Park H.-J."/>
            <person name="Ramirez L."/>
            <person name="Alfaro M."/>
            <person name="Sun H."/>
            <person name="Tritt A."/>
            <person name="Yoshinaga Y."/>
            <person name="Zwiers L.-H."/>
            <person name="Turgeon B."/>
            <person name="Goodwin S."/>
            <person name="Spatafora J."/>
            <person name="Crous P."/>
            <person name="Grigoriev I."/>
        </authorList>
    </citation>
    <scope>NUCLEOTIDE SEQUENCE</scope>
    <source>
        <strain evidence="1">CBS 675.92</strain>
    </source>
</reference>
<accession>A0A6A5TUZ6</accession>
<proteinExistence type="predicted"/>
<name>A0A6A5TUZ6_9PLEO</name>
<dbReference type="AlphaFoldDB" id="A0A6A5TUZ6"/>
<protein>
    <submittedName>
        <fullName evidence="1">Uncharacterized protein</fullName>
    </submittedName>
</protein>
<gene>
    <name evidence="1" type="ORF">CC80DRAFT_548917</name>
</gene>
<organism evidence="1 2">
    <name type="scientific">Byssothecium circinans</name>
    <dbReference type="NCBI Taxonomy" id="147558"/>
    <lineage>
        <taxon>Eukaryota</taxon>
        <taxon>Fungi</taxon>
        <taxon>Dikarya</taxon>
        <taxon>Ascomycota</taxon>
        <taxon>Pezizomycotina</taxon>
        <taxon>Dothideomycetes</taxon>
        <taxon>Pleosporomycetidae</taxon>
        <taxon>Pleosporales</taxon>
        <taxon>Massarineae</taxon>
        <taxon>Massarinaceae</taxon>
        <taxon>Byssothecium</taxon>
    </lineage>
</organism>
<keyword evidence="2" id="KW-1185">Reference proteome</keyword>
<evidence type="ECO:0000313" key="2">
    <source>
        <dbReference type="Proteomes" id="UP000800035"/>
    </source>
</evidence>